<proteinExistence type="inferred from homology"/>
<evidence type="ECO:0000256" key="5">
    <source>
        <dbReference type="ARBA" id="ARBA00023136"/>
    </source>
</evidence>
<accession>A0A2S5GD45</accession>
<dbReference type="InterPro" id="IPR007267">
    <property type="entry name" value="GtrA_DPMS_TM"/>
</dbReference>
<feature type="transmembrane region" description="Helical" evidence="6">
    <location>
        <begin position="101"/>
        <end position="122"/>
    </location>
</feature>
<protein>
    <submittedName>
        <fullName evidence="8">GtrA family protein</fullName>
    </submittedName>
</protein>
<gene>
    <name evidence="8" type="ORF">C4B60_09265</name>
</gene>
<feature type="transmembrane region" description="Helical" evidence="6">
    <location>
        <begin position="39"/>
        <end position="61"/>
    </location>
</feature>
<keyword evidence="5 6" id="KW-0472">Membrane</keyword>
<evidence type="ECO:0000313" key="8">
    <source>
        <dbReference type="EMBL" id="PPA70962.1"/>
    </source>
</evidence>
<dbReference type="AlphaFoldDB" id="A0A2S5GD45"/>
<keyword evidence="9" id="KW-1185">Reference proteome</keyword>
<comment type="caution">
    <text evidence="8">The sequence shown here is derived from an EMBL/GenBank/DDBJ whole genome shotgun (WGS) entry which is preliminary data.</text>
</comment>
<sequence>MKRFNTEFTRFVVVGGINTLNYYAVFLFFHQLLSLHYMASHLIGFMVSLVISFFLNSYFTYRVKPTWAKFLQFPITQLVNVGVSSAFVFAFVEWLNFNSSIAPLFAVIFTIPVTFIVTGKILKTNGEPL</sequence>
<evidence type="ECO:0000259" key="7">
    <source>
        <dbReference type="Pfam" id="PF04138"/>
    </source>
</evidence>
<feature type="transmembrane region" description="Helical" evidence="6">
    <location>
        <begin position="73"/>
        <end position="95"/>
    </location>
</feature>
<comment type="subcellular location">
    <subcellularLocation>
        <location evidence="1">Membrane</location>
        <topology evidence="1">Multi-pass membrane protein</topology>
    </subcellularLocation>
</comment>
<dbReference type="GO" id="GO:0000271">
    <property type="term" value="P:polysaccharide biosynthetic process"/>
    <property type="evidence" value="ECO:0007669"/>
    <property type="project" value="InterPro"/>
</dbReference>
<evidence type="ECO:0000256" key="6">
    <source>
        <dbReference type="SAM" id="Phobius"/>
    </source>
</evidence>
<dbReference type="PANTHER" id="PTHR38459">
    <property type="entry name" value="PROPHAGE BACTOPRENOL-LINKED GLUCOSE TRANSLOCASE HOMOLOG"/>
    <property type="match status" value="1"/>
</dbReference>
<evidence type="ECO:0000256" key="3">
    <source>
        <dbReference type="ARBA" id="ARBA00022692"/>
    </source>
</evidence>
<feature type="transmembrane region" description="Helical" evidence="6">
    <location>
        <begin position="12"/>
        <end position="33"/>
    </location>
</feature>
<comment type="similarity">
    <text evidence="2">Belongs to the GtrA family.</text>
</comment>
<dbReference type="Pfam" id="PF04138">
    <property type="entry name" value="GtrA_DPMS_TM"/>
    <property type="match status" value="1"/>
</dbReference>
<dbReference type="RefSeq" id="WP_104057711.1">
    <property type="nucleotide sequence ID" value="NZ_PREZ01000003.1"/>
</dbReference>
<keyword evidence="3 6" id="KW-0812">Transmembrane</keyword>
<dbReference type="Proteomes" id="UP000239047">
    <property type="component" value="Unassembled WGS sequence"/>
</dbReference>
<dbReference type="InterPro" id="IPR051401">
    <property type="entry name" value="GtrA_CellWall_Glycosyl"/>
</dbReference>
<dbReference type="EMBL" id="PREZ01000003">
    <property type="protein sequence ID" value="PPA70962.1"/>
    <property type="molecule type" value="Genomic_DNA"/>
</dbReference>
<evidence type="ECO:0000313" key="9">
    <source>
        <dbReference type="Proteomes" id="UP000239047"/>
    </source>
</evidence>
<name>A0A2S5GD45_9BACL</name>
<reference evidence="8 9" key="1">
    <citation type="submission" date="2018-02" db="EMBL/GenBank/DDBJ databases">
        <title>Jeotgalibacillus proteolyticum sp. nov. a protease producing bacterium isolated from ocean sediments of Laizhou Bay.</title>
        <authorList>
            <person name="Li Y."/>
        </authorList>
    </citation>
    <scope>NUCLEOTIDE SEQUENCE [LARGE SCALE GENOMIC DNA]</scope>
    <source>
        <strain evidence="8 9">22-7</strain>
    </source>
</reference>
<dbReference type="GO" id="GO:0005886">
    <property type="term" value="C:plasma membrane"/>
    <property type="evidence" value="ECO:0007669"/>
    <property type="project" value="TreeGrafter"/>
</dbReference>
<keyword evidence="4 6" id="KW-1133">Transmembrane helix</keyword>
<feature type="domain" description="GtrA/DPMS transmembrane" evidence="7">
    <location>
        <begin position="10"/>
        <end position="118"/>
    </location>
</feature>
<evidence type="ECO:0000256" key="4">
    <source>
        <dbReference type="ARBA" id="ARBA00022989"/>
    </source>
</evidence>
<dbReference type="PANTHER" id="PTHR38459:SF1">
    <property type="entry name" value="PROPHAGE BACTOPRENOL-LINKED GLUCOSE TRANSLOCASE HOMOLOG"/>
    <property type="match status" value="1"/>
</dbReference>
<evidence type="ECO:0000256" key="2">
    <source>
        <dbReference type="ARBA" id="ARBA00009399"/>
    </source>
</evidence>
<dbReference type="OrthoDB" id="2666802at2"/>
<evidence type="ECO:0000256" key="1">
    <source>
        <dbReference type="ARBA" id="ARBA00004141"/>
    </source>
</evidence>
<organism evidence="8 9">
    <name type="scientific">Jeotgalibacillus proteolyticus</name>
    <dbReference type="NCBI Taxonomy" id="2082395"/>
    <lineage>
        <taxon>Bacteria</taxon>
        <taxon>Bacillati</taxon>
        <taxon>Bacillota</taxon>
        <taxon>Bacilli</taxon>
        <taxon>Bacillales</taxon>
        <taxon>Caryophanaceae</taxon>
        <taxon>Jeotgalibacillus</taxon>
    </lineage>
</organism>